<evidence type="ECO:0000313" key="2">
    <source>
        <dbReference type="EMBL" id="KAJ4962424.1"/>
    </source>
</evidence>
<evidence type="ECO:0000313" key="3">
    <source>
        <dbReference type="Proteomes" id="UP001141806"/>
    </source>
</evidence>
<feature type="compositionally biased region" description="Basic and acidic residues" evidence="1">
    <location>
        <begin position="127"/>
        <end position="148"/>
    </location>
</feature>
<sequence>MGTTNHLCRGQVKLWLRIAASRIRDVSRKTLCKRTVTKKTLCKKTVSTPIVQRFAITGVSNNIGDISNSSVTIHGCGRDYVQRRRELTLVLLPVGKYTIIQSSSDEDCAGDDRFVDKQVGDEAVGDETVRDEAVRDETVRNEAVRDEDIRDEEMRDDDFVDSEWGKDSNEVGDDDSTNSEKDLEIDEDMGGGLRDGDDKLSDIKSDDSPDKIDCWEERNIDQTKKNEWVISRIFEKSFGAKKTFMPGMIRLSSFGDELAQSLLPPLMDSSSYESKIKTSAAETSHANDYFNYPLFAASQNSFYATQGGSSLGNLQYQNSFLMQDQAILRA</sequence>
<dbReference type="AlphaFoldDB" id="A0A9Q0HEY7"/>
<dbReference type="EMBL" id="JAMYWD010000008">
    <property type="protein sequence ID" value="KAJ4962424.1"/>
    <property type="molecule type" value="Genomic_DNA"/>
</dbReference>
<feature type="compositionally biased region" description="Acidic residues" evidence="1">
    <location>
        <begin position="170"/>
        <end position="189"/>
    </location>
</feature>
<dbReference type="Proteomes" id="UP001141806">
    <property type="component" value="Unassembled WGS sequence"/>
</dbReference>
<feature type="compositionally biased region" description="Acidic residues" evidence="1">
    <location>
        <begin position="149"/>
        <end position="161"/>
    </location>
</feature>
<protein>
    <submittedName>
        <fullName evidence="2">Uncharacterized protein</fullName>
    </submittedName>
</protein>
<feature type="region of interest" description="Disordered" evidence="1">
    <location>
        <begin position="119"/>
        <end position="207"/>
    </location>
</feature>
<name>A0A9Q0HEY7_9MAGN</name>
<evidence type="ECO:0000256" key="1">
    <source>
        <dbReference type="SAM" id="MobiDB-lite"/>
    </source>
</evidence>
<accession>A0A9Q0HEY7</accession>
<proteinExistence type="predicted"/>
<comment type="caution">
    <text evidence="2">The sequence shown here is derived from an EMBL/GenBank/DDBJ whole genome shotgun (WGS) entry which is preliminary data.</text>
</comment>
<feature type="compositionally biased region" description="Basic and acidic residues" evidence="1">
    <location>
        <begin position="194"/>
        <end position="207"/>
    </location>
</feature>
<organism evidence="2 3">
    <name type="scientific">Protea cynaroides</name>
    <dbReference type="NCBI Taxonomy" id="273540"/>
    <lineage>
        <taxon>Eukaryota</taxon>
        <taxon>Viridiplantae</taxon>
        <taxon>Streptophyta</taxon>
        <taxon>Embryophyta</taxon>
        <taxon>Tracheophyta</taxon>
        <taxon>Spermatophyta</taxon>
        <taxon>Magnoliopsida</taxon>
        <taxon>Proteales</taxon>
        <taxon>Proteaceae</taxon>
        <taxon>Protea</taxon>
    </lineage>
</organism>
<reference evidence="2" key="1">
    <citation type="journal article" date="2023" name="Plant J.">
        <title>The genome of the king protea, Protea cynaroides.</title>
        <authorList>
            <person name="Chang J."/>
            <person name="Duong T.A."/>
            <person name="Schoeman C."/>
            <person name="Ma X."/>
            <person name="Roodt D."/>
            <person name="Barker N."/>
            <person name="Li Z."/>
            <person name="Van de Peer Y."/>
            <person name="Mizrachi E."/>
        </authorList>
    </citation>
    <scope>NUCLEOTIDE SEQUENCE</scope>
    <source>
        <tissue evidence="2">Young leaves</tissue>
    </source>
</reference>
<keyword evidence="3" id="KW-1185">Reference proteome</keyword>
<gene>
    <name evidence="2" type="ORF">NE237_022363</name>
</gene>